<feature type="transmembrane region" description="Helical" evidence="5">
    <location>
        <begin position="300"/>
        <end position="317"/>
    </location>
</feature>
<evidence type="ECO:0000256" key="1">
    <source>
        <dbReference type="ARBA" id="ARBA00004141"/>
    </source>
</evidence>
<dbReference type="PANTHER" id="PTHR43427:SF12">
    <property type="entry name" value="CHLORIDE TRANSPORTER"/>
    <property type="match status" value="1"/>
</dbReference>
<dbReference type="GO" id="GO:0016020">
    <property type="term" value="C:membrane"/>
    <property type="evidence" value="ECO:0007669"/>
    <property type="project" value="UniProtKB-SubCell"/>
</dbReference>
<comment type="subcellular location">
    <subcellularLocation>
        <location evidence="1">Membrane</location>
        <topology evidence="1">Multi-pass membrane protein</topology>
    </subcellularLocation>
</comment>
<keyword evidence="2 5" id="KW-0812">Transmembrane</keyword>
<evidence type="ECO:0000256" key="2">
    <source>
        <dbReference type="ARBA" id="ARBA00022692"/>
    </source>
</evidence>
<feature type="transmembrane region" description="Helical" evidence="5">
    <location>
        <begin position="379"/>
        <end position="398"/>
    </location>
</feature>
<dbReference type="PANTHER" id="PTHR43427">
    <property type="entry name" value="CHLORIDE CHANNEL PROTEIN CLC-E"/>
    <property type="match status" value="1"/>
</dbReference>
<protein>
    <submittedName>
        <fullName evidence="6">H+/Cl-antiporter ClcA</fullName>
    </submittedName>
</protein>
<dbReference type="Proteomes" id="UP000198838">
    <property type="component" value="Unassembled WGS sequence"/>
</dbReference>
<reference evidence="6 7" key="1">
    <citation type="submission" date="2016-10" db="EMBL/GenBank/DDBJ databases">
        <authorList>
            <person name="de Groot N.N."/>
        </authorList>
    </citation>
    <scope>NUCLEOTIDE SEQUENCE [LARGE SCALE GENOMIC DNA]</scope>
    <source>
        <strain evidence="6 7">DSM 5522</strain>
    </source>
</reference>
<dbReference type="AlphaFoldDB" id="A0A1I0YHK6"/>
<dbReference type="Gene3D" id="1.10.3080.10">
    <property type="entry name" value="Clc chloride channel"/>
    <property type="match status" value="1"/>
</dbReference>
<feature type="transmembrane region" description="Helical" evidence="5">
    <location>
        <begin position="156"/>
        <end position="175"/>
    </location>
</feature>
<dbReference type="STRING" id="1120918.SAMN05216249_11018"/>
<evidence type="ECO:0000313" key="7">
    <source>
        <dbReference type="Proteomes" id="UP000198838"/>
    </source>
</evidence>
<feature type="transmembrane region" description="Helical" evidence="5">
    <location>
        <begin position="258"/>
        <end position="279"/>
    </location>
</feature>
<keyword evidence="4 5" id="KW-0472">Membrane</keyword>
<evidence type="ECO:0000256" key="4">
    <source>
        <dbReference type="ARBA" id="ARBA00023136"/>
    </source>
</evidence>
<dbReference type="OrthoDB" id="9767361at2"/>
<proteinExistence type="predicted"/>
<feature type="transmembrane region" description="Helical" evidence="5">
    <location>
        <begin position="352"/>
        <end position="373"/>
    </location>
</feature>
<feature type="transmembrane region" description="Helical" evidence="5">
    <location>
        <begin position="20"/>
        <end position="44"/>
    </location>
</feature>
<feature type="transmembrane region" description="Helical" evidence="5">
    <location>
        <begin position="323"/>
        <end position="345"/>
    </location>
</feature>
<accession>A0A1I0YHK6</accession>
<dbReference type="InterPro" id="IPR001807">
    <property type="entry name" value="ClC"/>
</dbReference>
<evidence type="ECO:0000313" key="6">
    <source>
        <dbReference type="EMBL" id="SFB12632.1"/>
    </source>
</evidence>
<feature type="transmembrane region" description="Helical" evidence="5">
    <location>
        <begin position="223"/>
        <end position="246"/>
    </location>
</feature>
<keyword evidence="7" id="KW-1185">Reference proteome</keyword>
<evidence type="ECO:0000256" key="5">
    <source>
        <dbReference type="SAM" id="Phobius"/>
    </source>
</evidence>
<evidence type="ECO:0000256" key="3">
    <source>
        <dbReference type="ARBA" id="ARBA00022989"/>
    </source>
</evidence>
<organism evidence="6 7">
    <name type="scientific">Acetitomaculum ruminis DSM 5522</name>
    <dbReference type="NCBI Taxonomy" id="1120918"/>
    <lineage>
        <taxon>Bacteria</taxon>
        <taxon>Bacillati</taxon>
        <taxon>Bacillota</taxon>
        <taxon>Clostridia</taxon>
        <taxon>Lachnospirales</taxon>
        <taxon>Lachnospiraceae</taxon>
        <taxon>Acetitomaculum</taxon>
    </lineage>
</organism>
<dbReference type="InterPro" id="IPR050368">
    <property type="entry name" value="ClC-type_chloride_channel"/>
</dbReference>
<dbReference type="EMBL" id="FOJY01000010">
    <property type="protein sequence ID" value="SFB12632.1"/>
    <property type="molecule type" value="Genomic_DNA"/>
</dbReference>
<dbReference type="InterPro" id="IPR014743">
    <property type="entry name" value="Cl-channel_core"/>
</dbReference>
<dbReference type="RefSeq" id="WP_092872420.1">
    <property type="nucleotide sequence ID" value="NZ_FOJY01000010.1"/>
</dbReference>
<sequence>MEVKLKDFYKTLKINSYIVIKWLLISLLSGGICGLVGLAFFYSLKFVTELRTLKPYLIFSLPFLGLLIVFFYKATKVQKPRGTNLILDSLHSNEEIPLKMAPLIFVSTVLTHLGGGSAGREGAALQLGGSIGAGIGRFLKLTDDDIKIVTMSGMSALFTALFGTPLTASVFSIEVCSVGTFYYTAFFPCIIASLTAFHITNFFSINYGSYMVEKLFEIKYSDYFKLGILIILCSFVSMLFIIILHKVSELFQKYFNDFYLRIFIGGCIVVAFTIVYGNFDYNGAGMDMVKRALSNDMPSYAFLLKIILTSITIGSGFKGGEIVPSFFIGATFGNFIAGLLGFNIALGAQLGLVSIFVGVVNCPLSGIILGVELFGSQNILLFALAAAVSYILSGYYSLYSSQKIIYTKLPKHKAKANFKQKRLK</sequence>
<feature type="transmembrane region" description="Helical" evidence="5">
    <location>
        <begin position="181"/>
        <end position="203"/>
    </location>
</feature>
<feature type="transmembrane region" description="Helical" evidence="5">
    <location>
        <begin position="56"/>
        <end position="72"/>
    </location>
</feature>
<dbReference type="SUPFAM" id="SSF81340">
    <property type="entry name" value="Clc chloride channel"/>
    <property type="match status" value="1"/>
</dbReference>
<keyword evidence="3 5" id="KW-1133">Transmembrane helix</keyword>
<gene>
    <name evidence="6" type="ORF">SAMN05216249_11018</name>
</gene>
<dbReference type="Pfam" id="PF00654">
    <property type="entry name" value="Voltage_CLC"/>
    <property type="match status" value="1"/>
</dbReference>
<dbReference type="GO" id="GO:0015108">
    <property type="term" value="F:chloride transmembrane transporter activity"/>
    <property type="evidence" value="ECO:0007669"/>
    <property type="project" value="InterPro"/>
</dbReference>
<name>A0A1I0YHK6_9FIRM</name>